<proteinExistence type="predicted"/>
<dbReference type="InterPro" id="IPR016093">
    <property type="entry name" value="MIR_motif"/>
</dbReference>
<comment type="caution">
    <text evidence="3">The sequence shown here is derived from an EMBL/GenBank/DDBJ whole genome shotgun (WGS) entry which is preliminary data.</text>
</comment>
<keyword evidence="1" id="KW-0677">Repeat</keyword>
<protein>
    <submittedName>
        <fullName evidence="3">8081_t:CDS:1</fullName>
    </submittedName>
</protein>
<feature type="non-terminal residue" evidence="3">
    <location>
        <position position="1"/>
    </location>
</feature>
<dbReference type="EMBL" id="CAJVPQ010017245">
    <property type="protein sequence ID" value="CAG8747933.1"/>
    <property type="molecule type" value="Genomic_DNA"/>
</dbReference>
<dbReference type="AlphaFoldDB" id="A0A9N9ISI0"/>
<dbReference type="PROSITE" id="PS50919">
    <property type="entry name" value="MIR"/>
    <property type="match status" value="1"/>
</dbReference>
<dbReference type="InterPro" id="IPR036300">
    <property type="entry name" value="MIR_dom_sf"/>
</dbReference>
<gene>
    <name evidence="3" type="ORF">FCALED_LOCUS16096</name>
</gene>
<organism evidence="3 4">
    <name type="scientific">Funneliformis caledonium</name>
    <dbReference type="NCBI Taxonomy" id="1117310"/>
    <lineage>
        <taxon>Eukaryota</taxon>
        <taxon>Fungi</taxon>
        <taxon>Fungi incertae sedis</taxon>
        <taxon>Mucoromycota</taxon>
        <taxon>Glomeromycotina</taxon>
        <taxon>Glomeromycetes</taxon>
        <taxon>Glomerales</taxon>
        <taxon>Glomeraceae</taxon>
        <taxon>Funneliformis</taxon>
    </lineage>
</organism>
<evidence type="ECO:0000313" key="4">
    <source>
        <dbReference type="Proteomes" id="UP000789570"/>
    </source>
</evidence>
<sequence>MNLPKYDGNIHPDEWVNDFQHYFNHKEQLNADNYINYAVSLVDHIIKLPAGIDSFEKLRNALKEDISFTVFKITNKRKLQLLRYIPEKEGGETSKFISNFRKLCYNAEINDIGEQRKFLIQSLPNDYFLSEFFKRRSNVIKTGSIVALKHAATGKYLSSISGLNYTTGSNTQLVFANNLLDPNALWNITFTSGYELAYYTNTNIYLRHNISRNSLGIFGSSYCNSPVSQHTEVSCNLNNSFIQWNVTNYNGQQEYLRSHDFQFTIGNDTFQEVACHNDRLGGNDE</sequence>
<dbReference type="Gene3D" id="2.80.10.50">
    <property type="match status" value="1"/>
</dbReference>
<dbReference type="OrthoDB" id="2334268at2759"/>
<evidence type="ECO:0000313" key="3">
    <source>
        <dbReference type="EMBL" id="CAG8747933.1"/>
    </source>
</evidence>
<evidence type="ECO:0000256" key="1">
    <source>
        <dbReference type="ARBA" id="ARBA00022737"/>
    </source>
</evidence>
<evidence type="ECO:0000259" key="2">
    <source>
        <dbReference type="PROSITE" id="PS50919"/>
    </source>
</evidence>
<dbReference type="Proteomes" id="UP000789570">
    <property type="component" value="Unassembled WGS sequence"/>
</dbReference>
<accession>A0A9N9ISI0</accession>
<feature type="domain" description="MIR" evidence="2">
    <location>
        <begin position="137"/>
        <end position="191"/>
    </location>
</feature>
<reference evidence="3" key="1">
    <citation type="submission" date="2021-06" db="EMBL/GenBank/DDBJ databases">
        <authorList>
            <person name="Kallberg Y."/>
            <person name="Tangrot J."/>
            <person name="Rosling A."/>
        </authorList>
    </citation>
    <scope>NUCLEOTIDE SEQUENCE</scope>
    <source>
        <strain evidence="3">UK204</strain>
    </source>
</reference>
<name>A0A9N9ISI0_9GLOM</name>
<keyword evidence="4" id="KW-1185">Reference proteome</keyword>
<dbReference type="SUPFAM" id="SSF82109">
    <property type="entry name" value="MIR domain"/>
    <property type="match status" value="1"/>
</dbReference>